<evidence type="ECO:0000313" key="1">
    <source>
        <dbReference type="EMBL" id="EGH45994.1"/>
    </source>
</evidence>
<dbReference type="BioCyc" id="PSYR629263:G11X0-5193-MONOMER"/>
<proteinExistence type="predicted"/>
<name>F3GFZ4_PSESJ</name>
<evidence type="ECO:0000313" key="2">
    <source>
        <dbReference type="Proteomes" id="UP000004986"/>
    </source>
</evidence>
<dbReference type="EMBL" id="AEAI01001451">
    <property type="protein sequence ID" value="EGH45994.1"/>
    <property type="molecule type" value="Genomic_DNA"/>
</dbReference>
<protein>
    <submittedName>
        <fullName evidence="1">Uncharacterized protein</fullName>
    </submittedName>
</protein>
<sequence length="60" mass="6667">MRQVYARYPPGELADPLDVMKAIGRGGTLGKFQVFRLETKQDTPVGFAKGMSLAMKKVEH</sequence>
<keyword evidence="2" id="KW-1185">Reference proteome</keyword>
<organism evidence="1 2">
    <name type="scientific">Pseudomonas syringae pv. pisi str. 1704B</name>
    <dbReference type="NCBI Taxonomy" id="629263"/>
    <lineage>
        <taxon>Bacteria</taxon>
        <taxon>Pseudomonadati</taxon>
        <taxon>Pseudomonadota</taxon>
        <taxon>Gammaproteobacteria</taxon>
        <taxon>Pseudomonadales</taxon>
        <taxon>Pseudomonadaceae</taxon>
        <taxon>Pseudomonas</taxon>
        <taxon>Pseudomonas syringae</taxon>
    </lineage>
</organism>
<dbReference type="Proteomes" id="UP000004986">
    <property type="component" value="Unassembled WGS sequence"/>
</dbReference>
<gene>
    <name evidence="1" type="ORF">PSYPI_28204</name>
</gene>
<comment type="caution">
    <text evidence="1">The sequence shown here is derived from an EMBL/GenBank/DDBJ whole genome shotgun (WGS) entry which is preliminary data.</text>
</comment>
<accession>F3GFZ4</accession>
<reference evidence="1 2" key="1">
    <citation type="journal article" date="2011" name="PLoS Pathog.">
        <title>Dynamic evolution of pathogenicity revealed by sequencing and comparative genomics of 19 Pseudomonas syringae isolates.</title>
        <authorList>
            <person name="Baltrus D.A."/>
            <person name="Nishimura M.T."/>
            <person name="Romanchuk A."/>
            <person name="Chang J.H."/>
            <person name="Mukhtar M.S."/>
            <person name="Cherkis K."/>
            <person name="Roach J."/>
            <person name="Grant S.R."/>
            <person name="Jones C.D."/>
            <person name="Dangl J.L."/>
        </authorList>
    </citation>
    <scope>NUCLEOTIDE SEQUENCE [LARGE SCALE GENOMIC DNA]</scope>
    <source>
        <strain evidence="1 2">1704B</strain>
    </source>
</reference>
<dbReference type="AlphaFoldDB" id="F3GFZ4"/>
<dbReference type="HOGENOM" id="CLU_2938295_0_0_6"/>
<dbReference type="PATRIC" id="fig|629263.4.peg.4549"/>